<evidence type="ECO:0008006" key="5">
    <source>
        <dbReference type="Google" id="ProtNLM"/>
    </source>
</evidence>
<dbReference type="AlphaFoldDB" id="A0AAP0KSM5"/>
<sequence>MASIKLMNMALCLYMILMLASLVVELAAVKVITYPALGPPGSKPCLGKHNCADKPVGGYKGRGCFREFQCRGPPNSTNVHPPPKSGGDDHKGGGGGHGHRKELTNHAKYQITD</sequence>
<evidence type="ECO:0000256" key="2">
    <source>
        <dbReference type="SAM" id="SignalP"/>
    </source>
</evidence>
<evidence type="ECO:0000256" key="1">
    <source>
        <dbReference type="SAM" id="MobiDB-lite"/>
    </source>
</evidence>
<protein>
    <recommendedName>
        <fullName evidence="5">Rapid ALkalinization Factor</fullName>
    </recommendedName>
</protein>
<name>A0AAP0KSM5_9MAGN</name>
<feature type="region of interest" description="Disordered" evidence="1">
    <location>
        <begin position="72"/>
        <end position="113"/>
    </location>
</feature>
<keyword evidence="2" id="KW-0732">Signal</keyword>
<proteinExistence type="predicted"/>
<gene>
    <name evidence="3" type="ORF">Scep_003506</name>
</gene>
<organism evidence="3 4">
    <name type="scientific">Stephania cephalantha</name>
    <dbReference type="NCBI Taxonomy" id="152367"/>
    <lineage>
        <taxon>Eukaryota</taxon>
        <taxon>Viridiplantae</taxon>
        <taxon>Streptophyta</taxon>
        <taxon>Embryophyta</taxon>
        <taxon>Tracheophyta</taxon>
        <taxon>Spermatophyta</taxon>
        <taxon>Magnoliopsida</taxon>
        <taxon>Ranunculales</taxon>
        <taxon>Menispermaceae</taxon>
        <taxon>Menispermoideae</taxon>
        <taxon>Cissampelideae</taxon>
        <taxon>Stephania</taxon>
    </lineage>
</organism>
<evidence type="ECO:0000313" key="3">
    <source>
        <dbReference type="EMBL" id="KAK9156932.1"/>
    </source>
</evidence>
<evidence type="ECO:0000313" key="4">
    <source>
        <dbReference type="Proteomes" id="UP001419268"/>
    </source>
</evidence>
<accession>A0AAP0KSM5</accession>
<keyword evidence="4" id="KW-1185">Reference proteome</keyword>
<feature type="chain" id="PRO_5042840905" description="Rapid ALkalinization Factor" evidence="2">
    <location>
        <begin position="29"/>
        <end position="113"/>
    </location>
</feature>
<dbReference type="PANTHER" id="PTHR34270">
    <property type="entry name" value="PROTEIN RALF-LIKE 15-RELATED"/>
    <property type="match status" value="1"/>
</dbReference>
<reference evidence="3 4" key="1">
    <citation type="submission" date="2024-01" db="EMBL/GenBank/DDBJ databases">
        <title>Genome assemblies of Stephania.</title>
        <authorList>
            <person name="Yang L."/>
        </authorList>
    </citation>
    <scope>NUCLEOTIDE SEQUENCE [LARGE SCALE GENOMIC DNA]</scope>
    <source>
        <strain evidence="3">JXDWG</strain>
        <tissue evidence="3">Leaf</tissue>
    </source>
</reference>
<feature type="signal peptide" evidence="2">
    <location>
        <begin position="1"/>
        <end position="28"/>
    </location>
</feature>
<dbReference type="EMBL" id="JBBNAG010000002">
    <property type="protein sequence ID" value="KAK9156932.1"/>
    <property type="molecule type" value="Genomic_DNA"/>
</dbReference>
<dbReference type="PANTHER" id="PTHR34270:SF3">
    <property type="entry name" value="PROTEIN RALF-LIKE 16-RELATED"/>
    <property type="match status" value="1"/>
</dbReference>
<dbReference type="Proteomes" id="UP001419268">
    <property type="component" value="Unassembled WGS sequence"/>
</dbReference>
<comment type="caution">
    <text evidence="3">The sequence shown here is derived from an EMBL/GenBank/DDBJ whole genome shotgun (WGS) entry which is preliminary data.</text>
</comment>